<dbReference type="GO" id="GO:0008233">
    <property type="term" value="F:peptidase activity"/>
    <property type="evidence" value="ECO:0007669"/>
    <property type="project" value="UniProtKB-KW"/>
</dbReference>
<dbReference type="EMBL" id="LR796526">
    <property type="protein sequence ID" value="CAB4149677.1"/>
    <property type="molecule type" value="Genomic_DNA"/>
</dbReference>
<feature type="compositionally biased region" description="Low complexity" evidence="1">
    <location>
        <begin position="12"/>
        <end position="31"/>
    </location>
</feature>
<gene>
    <name evidence="2" type="ORF">UFOVP555_18</name>
</gene>
<keyword evidence="2" id="KW-0645">Protease</keyword>
<feature type="region of interest" description="Disordered" evidence="1">
    <location>
        <begin position="188"/>
        <end position="208"/>
    </location>
</feature>
<keyword evidence="2" id="KW-0378">Hydrolase</keyword>
<evidence type="ECO:0000256" key="1">
    <source>
        <dbReference type="SAM" id="MobiDB-lite"/>
    </source>
</evidence>
<reference evidence="2" key="1">
    <citation type="submission" date="2020-04" db="EMBL/GenBank/DDBJ databases">
        <authorList>
            <person name="Chiriac C."/>
            <person name="Salcher M."/>
            <person name="Ghai R."/>
            <person name="Kavagutti S V."/>
        </authorList>
    </citation>
    <scope>NUCLEOTIDE SEQUENCE</scope>
</reference>
<sequence>MSDESLLSGAQPPEAGTQPATEPAAAAPAEGQPGGDPQGQAPAGEAKKDETPAGAPEAYAFTMPEGFELNTEVSGEFETYARELNLPQDKAQAVVDMGVKLMQGAQAKQAEAWQQTQQEWRNEVENDKEIGGAALAENLSYAAKVLDTFAPDLRAVLTETGMGNHPAFVKAFVKIGKAISEDRLVGGAQQAPGAATDPAAKLFPSMNK</sequence>
<dbReference type="GO" id="GO:0006508">
    <property type="term" value="P:proteolysis"/>
    <property type="evidence" value="ECO:0007669"/>
    <property type="project" value="UniProtKB-KW"/>
</dbReference>
<accession>A0A6J5MV00</accession>
<evidence type="ECO:0000313" key="2">
    <source>
        <dbReference type="EMBL" id="CAB4149677.1"/>
    </source>
</evidence>
<proteinExistence type="predicted"/>
<name>A0A6J5MV00_9CAUD</name>
<organism evidence="2">
    <name type="scientific">uncultured Caudovirales phage</name>
    <dbReference type="NCBI Taxonomy" id="2100421"/>
    <lineage>
        <taxon>Viruses</taxon>
        <taxon>Duplodnaviria</taxon>
        <taxon>Heunggongvirae</taxon>
        <taxon>Uroviricota</taxon>
        <taxon>Caudoviricetes</taxon>
        <taxon>Peduoviridae</taxon>
        <taxon>Maltschvirus</taxon>
        <taxon>Maltschvirus maltsch</taxon>
    </lineage>
</organism>
<feature type="region of interest" description="Disordered" evidence="1">
    <location>
        <begin position="1"/>
        <end position="55"/>
    </location>
</feature>
<protein>
    <submittedName>
        <fullName evidence="2">Putative protease</fullName>
    </submittedName>
</protein>